<evidence type="ECO:0000256" key="3">
    <source>
        <dbReference type="ARBA" id="ARBA00022833"/>
    </source>
</evidence>
<dbReference type="PANTHER" id="PTHR39942">
    <property type="entry name" value="BCDNA.LD26519-RELATED"/>
    <property type="match status" value="1"/>
</dbReference>
<feature type="binding site" evidence="6">
    <location>
        <position position="154"/>
    </location>
    <ligand>
        <name>Zn(2+)</name>
        <dbReference type="ChEBI" id="CHEBI:29105"/>
    </ligand>
</feature>
<protein>
    <submittedName>
        <fullName evidence="9">Uncharacterized protein</fullName>
    </submittedName>
</protein>
<dbReference type="SMART" id="SM00692">
    <property type="entry name" value="DM3"/>
    <property type="match status" value="1"/>
</dbReference>
<evidence type="ECO:0000259" key="7">
    <source>
        <dbReference type="PROSITE" id="PS50950"/>
    </source>
</evidence>
<proteinExistence type="predicted"/>
<evidence type="ECO:0000313" key="9">
    <source>
        <dbReference type="EMBL" id="KAJ4438458.1"/>
    </source>
</evidence>
<dbReference type="PANTHER" id="PTHR39942:SF1">
    <property type="entry name" value="BCDNA.LD26519-RELATED"/>
    <property type="match status" value="1"/>
</dbReference>
<reference evidence="9 10" key="1">
    <citation type="journal article" date="2022" name="Allergy">
        <title>Genome assembly and annotation of Periplaneta americana reveal a comprehensive cockroach allergen profile.</title>
        <authorList>
            <person name="Wang L."/>
            <person name="Xiong Q."/>
            <person name="Saelim N."/>
            <person name="Wang L."/>
            <person name="Nong W."/>
            <person name="Wan A.T."/>
            <person name="Shi M."/>
            <person name="Liu X."/>
            <person name="Cao Q."/>
            <person name="Hui J.H.L."/>
            <person name="Sookrung N."/>
            <person name="Leung T.F."/>
            <person name="Tungtrongchitr A."/>
            <person name="Tsui S.K.W."/>
        </authorList>
    </citation>
    <scope>NUCLEOTIDE SEQUENCE [LARGE SCALE GENOMIC DNA]</scope>
    <source>
        <strain evidence="9">PWHHKU_190912</strain>
    </source>
</reference>
<evidence type="ECO:0000256" key="2">
    <source>
        <dbReference type="ARBA" id="ARBA00022771"/>
    </source>
</evidence>
<dbReference type="SMART" id="SM00868">
    <property type="entry name" value="zf-AD"/>
    <property type="match status" value="1"/>
</dbReference>
<dbReference type="EMBL" id="JAJSOF020000019">
    <property type="protein sequence ID" value="KAJ4438458.1"/>
    <property type="molecule type" value="Genomic_DNA"/>
</dbReference>
<dbReference type="InterPro" id="IPR006612">
    <property type="entry name" value="THAP_Znf"/>
</dbReference>
<feature type="binding site" evidence="6">
    <location>
        <position position="157"/>
    </location>
    <ligand>
        <name>Zn(2+)</name>
        <dbReference type="ChEBI" id="CHEBI:29105"/>
    </ligand>
</feature>
<gene>
    <name evidence="9" type="ORF">ANN_14403</name>
</gene>
<keyword evidence="3 6" id="KW-0862">Zinc</keyword>
<dbReference type="SUPFAM" id="SSF57716">
    <property type="entry name" value="Glucocorticoid receptor-like (DNA-binding domain)"/>
    <property type="match status" value="2"/>
</dbReference>
<keyword evidence="2 5" id="KW-0863">Zinc-finger</keyword>
<dbReference type="PROSITE" id="PS50950">
    <property type="entry name" value="ZF_THAP"/>
    <property type="match status" value="1"/>
</dbReference>
<dbReference type="Proteomes" id="UP001148838">
    <property type="component" value="Unassembled WGS sequence"/>
</dbReference>
<evidence type="ECO:0000256" key="5">
    <source>
        <dbReference type="PROSITE-ProRule" id="PRU00309"/>
    </source>
</evidence>
<accession>A0ABQ8SWU2</accession>
<feature type="binding site" evidence="6">
    <location>
        <position position="111"/>
    </location>
    <ligand>
        <name>Zn(2+)</name>
        <dbReference type="ChEBI" id="CHEBI:29105"/>
    </ligand>
</feature>
<evidence type="ECO:0000256" key="6">
    <source>
        <dbReference type="PROSITE-ProRule" id="PRU01263"/>
    </source>
</evidence>
<dbReference type="Gene3D" id="3.40.1800.20">
    <property type="match status" value="1"/>
</dbReference>
<keyword evidence="4 5" id="KW-0238">DNA-binding</keyword>
<dbReference type="Pfam" id="PF05485">
    <property type="entry name" value="THAP"/>
    <property type="match status" value="1"/>
</dbReference>
<evidence type="ECO:0000256" key="1">
    <source>
        <dbReference type="ARBA" id="ARBA00022723"/>
    </source>
</evidence>
<dbReference type="Pfam" id="PF07776">
    <property type="entry name" value="zf-AD"/>
    <property type="match status" value="1"/>
</dbReference>
<evidence type="ECO:0000313" key="10">
    <source>
        <dbReference type="Proteomes" id="UP001148838"/>
    </source>
</evidence>
<evidence type="ECO:0000256" key="4">
    <source>
        <dbReference type="ARBA" id="ARBA00023125"/>
    </source>
</evidence>
<feature type="domain" description="ZAD" evidence="8">
    <location>
        <begin position="106"/>
        <end position="181"/>
    </location>
</feature>
<feature type="domain" description="THAP-type" evidence="7">
    <location>
        <begin position="1"/>
        <end position="83"/>
    </location>
</feature>
<name>A0ABQ8SWU2_PERAM</name>
<keyword evidence="10" id="KW-1185">Reference proteome</keyword>
<evidence type="ECO:0000259" key="8">
    <source>
        <dbReference type="PROSITE" id="PS51915"/>
    </source>
</evidence>
<organism evidence="9 10">
    <name type="scientific">Periplaneta americana</name>
    <name type="common">American cockroach</name>
    <name type="synonym">Blatta americana</name>
    <dbReference type="NCBI Taxonomy" id="6978"/>
    <lineage>
        <taxon>Eukaryota</taxon>
        <taxon>Metazoa</taxon>
        <taxon>Ecdysozoa</taxon>
        <taxon>Arthropoda</taxon>
        <taxon>Hexapoda</taxon>
        <taxon>Insecta</taxon>
        <taxon>Pterygota</taxon>
        <taxon>Neoptera</taxon>
        <taxon>Polyneoptera</taxon>
        <taxon>Dictyoptera</taxon>
        <taxon>Blattodea</taxon>
        <taxon>Blattoidea</taxon>
        <taxon>Blattidae</taxon>
        <taxon>Blattinae</taxon>
        <taxon>Periplaneta</taxon>
    </lineage>
</organism>
<dbReference type="PROSITE" id="PS51915">
    <property type="entry name" value="ZAD"/>
    <property type="match status" value="1"/>
</dbReference>
<feature type="binding site" evidence="6">
    <location>
        <position position="108"/>
    </location>
    <ligand>
        <name>Zn(2+)</name>
        <dbReference type="ChEBI" id="CHEBI:29105"/>
    </ligand>
</feature>
<comment type="caution">
    <text evidence="9">The sequence shown here is derived from an EMBL/GenBank/DDBJ whole genome shotgun (WGS) entry which is preliminary data.</text>
</comment>
<keyword evidence="1 6" id="KW-0479">Metal-binding</keyword>
<dbReference type="InterPro" id="IPR012934">
    <property type="entry name" value="Znf_AD"/>
</dbReference>
<sequence length="335" mass="38018">MSFDKKQCAAVNCNSTSSITHPFPKDFKRCQQWAERAGCLHLLEKGVDVLHAEYRLCSDHFHDSSYLSRKRKKLSIYALPEIFSEETECKPADVQIRRQSEELPHPMCRLCACMSTELVSVFEEKGLELQLLEKIHVHLPIMVTSEDLLPVTLCTTCIWKLELCHEFVVGCLSADTKLKSIYELENSEVGFSTHSQLPESYDAVKIKEKLLENGEYQTMEDSVHHNIFIDPSYIIDSANEMNSTDHQVDVALKSEEDNILLNTYVGIQTNKDVNEESVQEGSILQISCENNIQNEYLIQNADASNYVVMVPTSLNHVHCENSVKSTKDPLVSNVT</sequence>
<dbReference type="SMART" id="SM00980">
    <property type="entry name" value="THAP"/>
    <property type="match status" value="1"/>
</dbReference>